<protein>
    <submittedName>
        <fullName evidence="1">Putative type III secretion chaperone SycD/LcrH</fullName>
    </submittedName>
</protein>
<evidence type="ECO:0000313" key="1">
    <source>
        <dbReference type="EMBL" id="CCB91215.1"/>
    </source>
</evidence>
<dbReference type="PRINTS" id="PR01595">
    <property type="entry name" value="SYCDCHAPRONE"/>
</dbReference>
<reference evidence="1" key="1">
    <citation type="submission" date="2011-05" db="EMBL/GenBank/DDBJ databases">
        <title>Unity in variety -- the pan-genome of the Chlamydiae.</title>
        <authorList>
            <person name="Collingro A."/>
            <person name="Tischler P."/>
            <person name="Weinmaier T."/>
            <person name="Penz T."/>
            <person name="Heinz E."/>
            <person name="Brunham R.C."/>
            <person name="Read T.D."/>
            <person name="Bavoil P.M."/>
            <person name="Sachse K."/>
            <person name="Kahane S."/>
            <person name="Friedman M.G."/>
            <person name="Rattei T."/>
            <person name="Myers G.S.A."/>
            <person name="Horn M."/>
        </authorList>
    </citation>
    <scope>NUCLEOTIDE SEQUENCE</scope>
    <source>
        <strain evidence="1">2032/99</strain>
    </source>
</reference>
<dbReference type="EMBL" id="FR872651">
    <property type="protein sequence ID" value="CCB91215.1"/>
    <property type="molecule type" value="Genomic_DNA"/>
</dbReference>
<gene>
    <name evidence="1" type="primary">sycD1</name>
    <name evidence="1" type="ORF">WCH_BT11380</name>
</gene>
<dbReference type="AlphaFoldDB" id="F8LCK1"/>
<name>F8LCK1_9BACT</name>
<organism evidence="1">
    <name type="scientific">Waddlia chondrophila 2032/99</name>
    <dbReference type="NCBI Taxonomy" id="765953"/>
    <lineage>
        <taxon>Bacteria</taxon>
        <taxon>Pseudomonadati</taxon>
        <taxon>Chlamydiota</taxon>
        <taxon>Chlamydiia</taxon>
        <taxon>Parachlamydiales</taxon>
        <taxon>Waddliaceae</taxon>
        <taxon>Waddlia</taxon>
    </lineage>
</organism>
<sequence length="248" mass="28886">MMDKMIFEIQDQLIKPLMEEIERMYLEHLQSQQISKGQLGASIPALKKNVEKEMQEFKNLLLGREELSLMEKGFDLALQHLHKLPNATVIIEDLQQAGHRFISQEKPSNDEIPFFYDTLLEMFGLSEETFNGFYTIAADFFHQKQYSNALSIFLLLTNLSHLTFEPWYAQGICWQKKGNFSEAMRSFAMASLVNYDHPGPHLHTAEIYLSIGEHKLAAETLDHALKECDQELLKSQKEFIRFLKKRQK</sequence>
<dbReference type="InterPro" id="IPR005415">
    <property type="entry name" value="T3SS_Ca_resp_chp_LcrH/SycD"/>
</dbReference>
<proteinExistence type="predicted"/>
<accession>F8LCK1</accession>
<dbReference type="Gene3D" id="1.25.40.10">
    <property type="entry name" value="Tetratricopeptide repeat domain"/>
    <property type="match status" value="1"/>
</dbReference>
<dbReference type="SUPFAM" id="SSF48452">
    <property type="entry name" value="TPR-like"/>
    <property type="match status" value="1"/>
</dbReference>
<dbReference type="InterPro" id="IPR011990">
    <property type="entry name" value="TPR-like_helical_dom_sf"/>
</dbReference>